<dbReference type="EMBL" id="JBHUDB010000002">
    <property type="protein sequence ID" value="MFD1570386.1"/>
    <property type="molecule type" value="Genomic_DNA"/>
</dbReference>
<name>A0ABD6C0Q8_9EURY</name>
<sequence>MPQPYTESDFEKLPPEMEYQARDLFEDISEGDVGESVVLEGDKFAEANRICIGVKMANLASCSLAASQETFVDSEACPDSVEYLITFVRADFEGSMIKALRTKGWQCLGWSIPKQASNRDYKAIRDRYKWVFACPVETVREQAMLSDWR</sequence>
<accession>A0ABD6C0Q8</accession>
<keyword evidence="2" id="KW-1185">Reference proteome</keyword>
<protein>
    <submittedName>
        <fullName evidence="1">Uncharacterized protein</fullName>
    </submittedName>
</protein>
<dbReference type="RefSeq" id="WP_256418138.1">
    <property type="nucleotide sequence ID" value="NZ_JANHDL010000004.1"/>
</dbReference>
<evidence type="ECO:0000313" key="2">
    <source>
        <dbReference type="Proteomes" id="UP001597185"/>
    </source>
</evidence>
<proteinExistence type="predicted"/>
<organism evidence="1 2">
    <name type="scientific">Halorubrum laminariae</name>
    <dbReference type="NCBI Taxonomy" id="1433523"/>
    <lineage>
        <taxon>Archaea</taxon>
        <taxon>Methanobacteriati</taxon>
        <taxon>Methanobacteriota</taxon>
        <taxon>Stenosarchaea group</taxon>
        <taxon>Halobacteria</taxon>
        <taxon>Halobacteriales</taxon>
        <taxon>Haloferacaceae</taxon>
        <taxon>Halorubrum</taxon>
    </lineage>
</organism>
<dbReference type="AlphaFoldDB" id="A0ABD6C0Q8"/>
<evidence type="ECO:0000313" key="1">
    <source>
        <dbReference type="EMBL" id="MFD1570386.1"/>
    </source>
</evidence>
<comment type="caution">
    <text evidence="1">The sequence shown here is derived from an EMBL/GenBank/DDBJ whole genome shotgun (WGS) entry which is preliminary data.</text>
</comment>
<gene>
    <name evidence="1" type="ORF">ACFR9T_07245</name>
</gene>
<reference evidence="1 2" key="1">
    <citation type="journal article" date="2019" name="Int. J. Syst. Evol. Microbiol.">
        <title>The Global Catalogue of Microorganisms (GCM) 10K type strain sequencing project: providing services to taxonomists for standard genome sequencing and annotation.</title>
        <authorList>
            <consortium name="The Broad Institute Genomics Platform"/>
            <consortium name="The Broad Institute Genome Sequencing Center for Infectious Disease"/>
            <person name="Wu L."/>
            <person name="Ma J."/>
        </authorList>
    </citation>
    <scope>NUCLEOTIDE SEQUENCE [LARGE SCALE GENOMIC DNA]</scope>
    <source>
        <strain evidence="1 2">CGMCC 1.12689</strain>
    </source>
</reference>
<dbReference type="Proteomes" id="UP001597185">
    <property type="component" value="Unassembled WGS sequence"/>
</dbReference>